<dbReference type="EMBL" id="CP018632">
    <property type="protein sequence ID" value="ASJ71369.1"/>
    <property type="molecule type" value="Genomic_DNA"/>
</dbReference>
<keyword evidence="4" id="KW-0408">Iron</keyword>
<dbReference type="PROSITE" id="PS00197">
    <property type="entry name" value="2FE2S_FER_1"/>
    <property type="match status" value="1"/>
</dbReference>
<protein>
    <submittedName>
        <fullName evidence="6">Xanthine dehydrogenase molybdenum-binding subunit</fullName>
        <ecNumber evidence="6">1.17.1.4</ecNumber>
    </submittedName>
</protein>
<gene>
    <name evidence="6" type="primary">xdhA_1</name>
    <name evidence="6" type="ORF">IMCC3135_06310</name>
</gene>
<evidence type="ECO:0000259" key="5">
    <source>
        <dbReference type="PROSITE" id="PS51085"/>
    </source>
</evidence>
<accession>A0A2Z2NJL0</accession>
<name>A0A2Z2NJL0_9GAMM</name>
<comment type="similarity">
    <text evidence="1">Belongs to the xanthine dehydrogenase family.</text>
</comment>
<dbReference type="Pfam" id="PF00111">
    <property type="entry name" value="Fer2"/>
    <property type="match status" value="1"/>
</dbReference>
<dbReference type="SUPFAM" id="SSF54292">
    <property type="entry name" value="2Fe-2S ferredoxin-like"/>
    <property type="match status" value="1"/>
</dbReference>
<dbReference type="InterPro" id="IPR002888">
    <property type="entry name" value="2Fe-2S-bd"/>
</dbReference>
<dbReference type="PANTHER" id="PTHR11908">
    <property type="entry name" value="XANTHINE DEHYDROGENASE"/>
    <property type="match status" value="1"/>
</dbReference>
<dbReference type="PROSITE" id="PS51085">
    <property type="entry name" value="2FE2S_FER_2"/>
    <property type="match status" value="1"/>
</dbReference>
<dbReference type="InterPro" id="IPR000674">
    <property type="entry name" value="Ald_Oxase/Xan_DH_a/b"/>
</dbReference>
<organism evidence="6 7">
    <name type="scientific">Granulosicoccus antarcticus IMCC3135</name>
    <dbReference type="NCBI Taxonomy" id="1192854"/>
    <lineage>
        <taxon>Bacteria</taxon>
        <taxon>Pseudomonadati</taxon>
        <taxon>Pseudomonadota</taxon>
        <taxon>Gammaproteobacteria</taxon>
        <taxon>Chromatiales</taxon>
        <taxon>Granulosicoccaceae</taxon>
        <taxon>Granulosicoccus</taxon>
    </lineage>
</organism>
<dbReference type="Pfam" id="PF02738">
    <property type="entry name" value="MoCoBD_1"/>
    <property type="match status" value="1"/>
</dbReference>
<dbReference type="InterPro" id="IPR036856">
    <property type="entry name" value="Ald_Oxase/Xan_DH_a/b_sf"/>
</dbReference>
<dbReference type="Proteomes" id="UP000250079">
    <property type="component" value="Chromosome"/>
</dbReference>
<evidence type="ECO:0000313" key="6">
    <source>
        <dbReference type="EMBL" id="ASJ71369.1"/>
    </source>
</evidence>
<dbReference type="InterPro" id="IPR036010">
    <property type="entry name" value="2Fe-2S_ferredoxin-like_sf"/>
</dbReference>
<dbReference type="RefSeq" id="WP_088916815.1">
    <property type="nucleotide sequence ID" value="NZ_CP018632.1"/>
</dbReference>
<dbReference type="PANTHER" id="PTHR11908:SF157">
    <property type="entry name" value="XANTHINE DEHYDROGENASE SUBUNIT D-RELATED"/>
    <property type="match status" value="1"/>
</dbReference>
<dbReference type="EC" id="1.17.1.4" evidence="6"/>
<dbReference type="Gene3D" id="3.90.1170.50">
    <property type="entry name" value="Aldehyde oxidase/xanthine dehydrogenase, a/b hammerhead"/>
    <property type="match status" value="1"/>
</dbReference>
<feature type="domain" description="2Fe-2S ferredoxin-type" evidence="5">
    <location>
        <begin position="19"/>
        <end position="95"/>
    </location>
</feature>
<evidence type="ECO:0000256" key="3">
    <source>
        <dbReference type="ARBA" id="ARBA00023002"/>
    </source>
</evidence>
<dbReference type="Gene3D" id="3.10.20.30">
    <property type="match status" value="1"/>
</dbReference>
<keyword evidence="2" id="KW-0479">Metal-binding</keyword>
<dbReference type="Gene3D" id="1.10.150.120">
    <property type="entry name" value="[2Fe-2S]-binding domain"/>
    <property type="match status" value="1"/>
</dbReference>
<evidence type="ECO:0000256" key="2">
    <source>
        <dbReference type="ARBA" id="ARBA00022723"/>
    </source>
</evidence>
<dbReference type="CDD" id="cd00207">
    <property type="entry name" value="fer2"/>
    <property type="match status" value="1"/>
</dbReference>
<dbReference type="InterPro" id="IPR008274">
    <property type="entry name" value="AldOxase/xan_DH_MoCoBD1"/>
</dbReference>
<evidence type="ECO:0000313" key="7">
    <source>
        <dbReference type="Proteomes" id="UP000250079"/>
    </source>
</evidence>
<dbReference type="InterPro" id="IPR046867">
    <property type="entry name" value="AldOxase/xan_DH_MoCoBD2"/>
</dbReference>
<evidence type="ECO:0000256" key="4">
    <source>
        <dbReference type="ARBA" id="ARBA00023004"/>
    </source>
</evidence>
<dbReference type="InterPro" id="IPR012675">
    <property type="entry name" value="Beta-grasp_dom_sf"/>
</dbReference>
<dbReference type="KEGG" id="gai:IMCC3135_06310"/>
<sequence>MTPSETTMVEQTDSIAVPQSLQFQCNGERVELQGASTQRLSSVLREQLGQYDVKIGCNAGDCGACTVLLDGEPVCACLTAIGQVNGRKVETVQGLGASDSVMRLLQESFLSKGAAQCGICTPGMLVSAVSLLREKPVPTEQEVKNALGGVLCRCTGYRKIIDAVMCATQPIEHVDSVQEGRGGQARQEALYSVGVPLLKLDGQAKVEGTDRFGDDVAPPDARVCRLIRSPFHHASFTLGDLGQFVSQHDGIDCVLSAADIPGINLFGVIPPFIDQPVFAEQRTRFKGEAIAAVIGEVSCIESLDLQEFPVSWHEEAAMLDPLAAMQEDAPQLHSQTTRNVLCEGLVQCGDANAALERSYKRVKGTFTTGFIEHAYIEPEAGFARRVGDSIEIHGCTQAPYMNRDSLAQIMALDEGCIRIVPTSVGGGFGSKLDLSYQPYVALAAWKLGQPVRMTFSRQESMQASTKRHPSRLEVEIGVDNQGRLCGFRFDGIFNTGAYASWGPTVANRVPVHASGPYYIADYRAHTYGVYTHCAPAGAFRGFGVPQAAIAQESLFDELALAMGMDRLKFRVLNALDNKQRTVTGQEFSSSVGIGECLQALDTPWREGLADAEAFNKHAVGQGSPLRRGVGIASGWYGCGNTSLPNPSTIKAGIRADGKICLHQGAVDLGQGSNTVIAQIFAETLGIPIETIELVGADSYLTPDAGKTSASRQTFVSGNAARLTALALRKQIARQVNCPVFQQLHIQGDTLSVNSDEKDAASISLSELPVNDQGYVLMAVESYDPPTQPMDENGQGIPYAQYGYAAQMVSLDVDIRLGTIRLHRISAAHDVGRAINPLLVEGQIHGGVAQGVGLALMEEFIPGRTENLHDYLVPTIGDIPAIDTFIVEVEDEHGPYGAKGLGEHVLIPTAPAILNAIAHASGARIRDLPATPEKVLNAINANGGSD</sequence>
<dbReference type="InterPro" id="IPR037165">
    <property type="entry name" value="AldOxase/xan_DH_Mopterin-bd_sf"/>
</dbReference>
<dbReference type="Pfam" id="PF01799">
    <property type="entry name" value="Fer2_2"/>
    <property type="match status" value="1"/>
</dbReference>
<dbReference type="InterPro" id="IPR001041">
    <property type="entry name" value="2Fe-2S_ferredoxin-type"/>
</dbReference>
<proteinExistence type="inferred from homology"/>
<keyword evidence="3 6" id="KW-0560">Oxidoreductase</keyword>
<dbReference type="SUPFAM" id="SSF47741">
    <property type="entry name" value="CO dehydrogenase ISP C-domain like"/>
    <property type="match status" value="1"/>
</dbReference>
<dbReference type="SMART" id="SM01008">
    <property type="entry name" value="Ald_Xan_dh_C"/>
    <property type="match status" value="1"/>
</dbReference>
<dbReference type="AlphaFoldDB" id="A0A2Z2NJL0"/>
<dbReference type="GO" id="GO:0005506">
    <property type="term" value="F:iron ion binding"/>
    <property type="evidence" value="ECO:0007669"/>
    <property type="project" value="InterPro"/>
</dbReference>
<evidence type="ECO:0000256" key="1">
    <source>
        <dbReference type="ARBA" id="ARBA00006849"/>
    </source>
</evidence>
<dbReference type="InterPro" id="IPR036884">
    <property type="entry name" value="2Fe-2S-bd_dom_sf"/>
</dbReference>
<dbReference type="GO" id="GO:0051537">
    <property type="term" value="F:2 iron, 2 sulfur cluster binding"/>
    <property type="evidence" value="ECO:0007669"/>
    <property type="project" value="InterPro"/>
</dbReference>
<dbReference type="OrthoDB" id="9758509at2"/>
<dbReference type="InterPro" id="IPR016208">
    <property type="entry name" value="Ald_Oxase/xanthine_DH-like"/>
</dbReference>
<reference evidence="6 7" key="1">
    <citation type="submission" date="2016-12" db="EMBL/GenBank/DDBJ databases">
        <authorList>
            <person name="Song W.-J."/>
            <person name="Kurnit D.M."/>
        </authorList>
    </citation>
    <scope>NUCLEOTIDE SEQUENCE [LARGE SCALE GENOMIC DNA]</scope>
    <source>
        <strain evidence="6 7">IMCC3135</strain>
    </source>
</reference>
<dbReference type="GO" id="GO:0004854">
    <property type="term" value="F:xanthine dehydrogenase activity"/>
    <property type="evidence" value="ECO:0007669"/>
    <property type="project" value="UniProtKB-EC"/>
</dbReference>
<dbReference type="SUPFAM" id="SSF56003">
    <property type="entry name" value="Molybdenum cofactor-binding domain"/>
    <property type="match status" value="1"/>
</dbReference>
<dbReference type="Gene3D" id="3.30.365.10">
    <property type="entry name" value="Aldehyde oxidase/xanthine dehydrogenase, molybdopterin binding domain"/>
    <property type="match status" value="4"/>
</dbReference>
<keyword evidence="7" id="KW-1185">Reference proteome</keyword>
<dbReference type="SUPFAM" id="SSF54665">
    <property type="entry name" value="CO dehydrogenase molybdoprotein N-domain-like"/>
    <property type="match status" value="1"/>
</dbReference>
<dbReference type="Pfam" id="PF20256">
    <property type="entry name" value="MoCoBD_2"/>
    <property type="match status" value="1"/>
</dbReference>
<dbReference type="InterPro" id="IPR006058">
    <property type="entry name" value="2Fe2S_fd_BS"/>
</dbReference>